<feature type="domain" description="HAMP" evidence="13">
    <location>
        <begin position="315"/>
        <end position="369"/>
    </location>
</feature>
<comment type="caution">
    <text evidence="14">The sequence shown here is derived from an EMBL/GenBank/DDBJ whole genome shotgun (WGS) entry which is preliminary data.</text>
</comment>
<organism evidence="14 15">
    <name type="scientific">Aliidiomarina soli</name>
    <dbReference type="NCBI Taxonomy" id="1928574"/>
    <lineage>
        <taxon>Bacteria</taxon>
        <taxon>Pseudomonadati</taxon>
        <taxon>Pseudomonadota</taxon>
        <taxon>Gammaproteobacteria</taxon>
        <taxon>Alteromonadales</taxon>
        <taxon>Idiomarinaceae</taxon>
        <taxon>Aliidiomarina</taxon>
    </lineage>
</organism>
<keyword evidence="8 10" id="KW-0807">Transducer</keyword>
<evidence type="ECO:0000256" key="8">
    <source>
        <dbReference type="ARBA" id="ARBA00023224"/>
    </source>
</evidence>
<dbReference type="Proteomes" id="UP000287823">
    <property type="component" value="Unassembled WGS sequence"/>
</dbReference>
<name>A0A432WI26_9GAMM</name>
<dbReference type="Pfam" id="PF00672">
    <property type="entry name" value="HAMP"/>
    <property type="match status" value="1"/>
</dbReference>
<evidence type="ECO:0000256" key="7">
    <source>
        <dbReference type="ARBA" id="ARBA00023136"/>
    </source>
</evidence>
<dbReference type="FunFam" id="1.10.287.950:FF:000001">
    <property type="entry name" value="Methyl-accepting chemotaxis sensory transducer"/>
    <property type="match status" value="1"/>
</dbReference>
<keyword evidence="15" id="KW-1185">Reference proteome</keyword>
<keyword evidence="4" id="KW-0145">Chemotaxis</keyword>
<evidence type="ECO:0000256" key="4">
    <source>
        <dbReference type="ARBA" id="ARBA00022500"/>
    </source>
</evidence>
<evidence type="ECO:0000256" key="5">
    <source>
        <dbReference type="ARBA" id="ARBA00022692"/>
    </source>
</evidence>
<dbReference type="PROSITE" id="PS50885">
    <property type="entry name" value="HAMP"/>
    <property type="match status" value="1"/>
</dbReference>
<keyword evidence="6 11" id="KW-1133">Transmembrane helix</keyword>
<protein>
    <submittedName>
        <fullName evidence="14">Methyl-accepting chemotaxis protein</fullName>
    </submittedName>
</protein>
<evidence type="ECO:0000313" key="14">
    <source>
        <dbReference type="EMBL" id="RUO33405.1"/>
    </source>
</evidence>
<dbReference type="EMBL" id="PIPO01000003">
    <property type="protein sequence ID" value="RUO33405.1"/>
    <property type="molecule type" value="Genomic_DNA"/>
</dbReference>
<dbReference type="Pfam" id="PF00015">
    <property type="entry name" value="MCPsignal"/>
    <property type="match status" value="1"/>
</dbReference>
<keyword evidence="2" id="KW-1003">Cell membrane</keyword>
<dbReference type="AlphaFoldDB" id="A0A432WI26"/>
<reference evidence="14 15" key="1">
    <citation type="journal article" date="2011" name="Front. Microbiol.">
        <title>Genomic signatures of strain selection and enhancement in Bacillus atrophaeus var. globigii, a historical biowarfare simulant.</title>
        <authorList>
            <person name="Gibbons H.S."/>
            <person name="Broomall S.M."/>
            <person name="McNew L.A."/>
            <person name="Daligault H."/>
            <person name="Chapman C."/>
            <person name="Bruce D."/>
            <person name="Karavis M."/>
            <person name="Krepps M."/>
            <person name="McGregor P.A."/>
            <person name="Hong C."/>
            <person name="Park K.H."/>
            <person name="Akmal A."/>
            <person name="Feldman A."/>
            <person name="Lin J.S."/>
            <person name="Chang W.E."/>
            <person name="Higgs B.W."/>
            <person name="Demirev P."/>
            <person name="Lindquist J."/>
            <person name="Liem A."/>
            <person name="Fochler E."/>
            <person name="Read T.D."/>
            <person name="Tapia R."/>
            <person name="Johnson S."/>
            <person name="Bishop-Lilly K.A."/>
            <person name="Detter C."/>
            <person name="Han C."/>
            <person name="Sozhamannan S."/>
            <person name="Rosenzweig C.N."/>
            <person name="Skowronski E.W."/>
        </authorList>
    </citation>
    <scope>NUCLEOTIDE SEQUENCE [LARGE SCALE GENOMIC DNA]</scope>
    <source>
        <strain evidence="14 15">Y4G10-17</strain>
    </source>
</reference>
<feature type="domain" description="Methyl-accepting transducer" evidence="12">
    <location>
        <begin position="374"/>
        <end position="610"/>
    </location>
</feature>
<dbReference type="SMART" id="SM00283">
    <property type="entry name" value="MA"/>
    <property type="match status" value="1"/>
</dbReference>
<evidence type="ECO:0000256" key="2">
    <source>
        <dbReference type="ARBA" id="ARBA00022475"/>
    </source>
</evidence>
<comment type="subcellular location">
    <subcellularLocation>
        <location evidence="1">Cell membrane</location>
        <topology evidence="1">Multi-pass membrane protein</topology>
    </subcellularLocation>
</comment>
<dbReference type="SMART" id="SM00304">
    <property type="entry name" value="HAMP"/>
    <property type="match status" value="1"/>
</dbReference>
<evidence type="ECO:0000313" key="15">
    <source>
        <dbReference type="Proteomes" id="UP000287823"/>
    </source>
</evidence>
<dbReference type="PROSITE" id="PS50111">
    <property type="entry name" value="CHEMOTAXIS_TRANSDUC_2"/>
    <property type="match status" value="1"/>
</dbReference>
<dbReference type="InterPro" id="IPR033479">
    <property type="entry name" value="dCache_1"/>
</dbReference>
<dbReference type="InterPro" id="IPR004089">
    <property type="entry name" value="MCPsignal_dom"/>
</dbReference>
<dbReference type="InterPro" id="IPR003660">
    <property type="entry name" value="HAMP_dom"/>
</dbReference>
<sequence length="646" mass="70162">MNKLPIRTLLVIFMAIALTVVTLAAAFVNISQFSRFYYSQTETELLPNALGRLGEEVRSEINRPILLSTALSQNSFLHEWTRQADTSSSLHQQSVDFLASYGAQNEADAVFWVSALDQRYYTQNGFFKEMSAQDSRDSWFFDFMNSDESVQLNIDPDEQSGALTLFVNTRVEDPETGQPLAAAGLGFDVTEISQMVAERQLGERGYIFLVDQQNHVIAHSDNGFIGRALADISDYQPLAEFVGQQAQGFRQQRVTIGGEEVYVGVTDVDGTGLNVVGIFPVSEVSSEINAVSAWALLVSLLLAVGFVVASIFFANNLSKKIRRVGDQLLSMSGDGGDLTVRLDDSANNELGHLAKGFNAIIGTIGNMVENIKESQALMKKDIDTIGDLTGRTADATNEQGEQTDQVATAINEMGQTVADISSIANRTADNSESALTEVTQTSQSMSETSTAMHSLNELINNTQQTIAEFAAQAEAIDGVVEVINNISEQTNLLALNAAIEAARAGEQGRGFSVVADEVRTLAQRTKTSTAEIQEQVAQLQALAAKSTKAIQQGSEDTETVTQLTERSAQSLKQVEAAFQQISDGNHQVATATEEQSSVVEHVNQSAHAIRESALEINDNLKQQRASMRHLSELADHMNALVSQFKV</sequence>
<dbReference type="GO" id="GO:0005886">
    <property type="term" value="C:plasma membrane"/>
    <property type="evidence" value="ECO:0007669"/>
    <property type="project" value="UniProtKB-SubCell"/>
</dbReference>
<dbReference type="CDD" id="cd11386">
    <property type="entry name" value="MCP_signal"/>
    <property type="match status" value="1"/>
</dbReference>
<evidence type="ECO:0000256" key="11">
    <source>
        <dbReference type="SAM" id="Phobius"/>
    </source>
</evidence>
<dbReference type="GO" id="GO:0007165">
    <property type="term" value="P:signal transduction"/>
    <property type="evidence" value="ECO:0007669"/>
    <property type="project" value="UniProtKB-KW"/>
</dbReference>
<dbReference type="PANTHER" id="PTHR32089:SF39">
    <property type="entry name" value="METHYL-ACCEPTING CHEMOTAXIS PROTEIN HLYB"/>
    <property type="match status" value="1"/>
</dbReference>
<evidence type="ECO:0000259" key="12">
    <source>
        <dbReference type="PROSITE" id="PS50111"/>
    </source>
</evidence>
<comment type="similarity">
    <text evidence="9">Belongs to the methyl-accepting chemotaxis (MCP) protein family.</text>
</comment>
<dbReference type="Gene3D" id="3.30.450.20">
    <property type="entry name" value="PAS domain"/>
    <property type="match status" value="1"/>
</dbReference>
<keyword evidence="5 11" id="KW-0812">Transmembrane</keyword>
<evidence type="ECO:0000256" key="6">
    <source>
        <dbReference type="ARBA" id="ARBA00022989"/>
    </source>
</evidence>
<keyword evidence="3" id="KW-0488">Methylation</keyword>
<keyword evidence="7 11" id="KW-0472">Membrane</keyword>
<dbReference type="Pfam" id="PF02743">
    <property type="entry name" value="dCache_1"/>
    <property type="match status" value="1"/>
</dbReference>
<evidence type="ECO:0000256" key="3">
    <source>
        <dbReference type="ARBA" id="ARBA00022481"/>
    </source>
</evidence>
<dbReference type="CDD" id="cd06225">
    <property type="entry name" value="HAMP"/>
    <property type="match status" value="1"/>
</dbReference>
<evidence type="ECO:0000256" key="1">
    <source>
        <dbReference type="ARBA" id="ARBA00004651"/>
    </source>
</evidence>
<evidence type="ECO:0000259" key="13">
    <source>
        <dbReference type="PROSITE" id="PS50885"/>
    </source>
</evidence>
<proteinExistence type="inferred from homology"/>
<dbReference type="SUPFAM" id="SSF58104">
    <property type="entry name" value="Methyl-accepting chemotaxis protein (MCP) signaling domain"/>
    <property type="match status" value="1"/>
</dbReference>
<dbReference type="PANTHER" id="PTHR32089">
    <property type="entry name" value="METHYL-ACCEPTING CHEMOTAXIS PROTEIN MCPB"/>
    <property type="match status" value="1"/>
</dbReference>
<dbReference type="GO" id="GO:0006935">
    <property type="term" value="P:chemotaxis"/>
    <property type="evidence" value="ECO:0007669"/>
    <property type="project" value="UniProtKB-KW"/>
</dbReference>
<evidence type="ECO:0000256" key="10">
    <source>
        <dbReference type="PROSITE-ProRule" id="PRU00284"/>
    </source>
</evidence>
<feature type="transmembrane region" description="Helical" evidence="11">
    <location>
        <begin position="293"/>
        <end position="314"/>
    </location>
</feature>
<evidence type="ECO:0000256" key="9">
    <source>
        <dbReference type="ARBA" id="ARBA00029447"/>
    </source>
</evidence>
<accession>A0A432WI26</accession>
<dbReference type="Gene3D" id="1.10.287.950">
    <property type="entry name" value="Methyl-accepting chemotaxis protein"/>
    <property type="match status" value="1"/>
</dbReference>
<gene>
    <name evidence="14" type="ORF">CWE14_08840</name>
</gene>
<dbReference type="CDD" id="cd12912">
    <property type="entry name" value="PDC2_MCP_like"/>
    <property type="match status" value="1"/>
</dbReference>